<evidence type="ECO:0000259" key="5">
    <source>
        <dbReference type="Pfam" id="PF06441"/>
    </source>
</evidence>
<comment type="caution">
    <text evidence="6">The sequence shown here is derived from an EMBL/GenBank/DDBJ whole genome shotgun (WGS) entry which is preliminary data.</text>
</comment>
<accession>A0A9X2KQ06</accession>
<dbReference type="InterPro" id="IPR010497">
    <property type="entry name" value="Epoxide_hydro_N"/>
</dbReference>
<dbReference type="InterPro" id="IPR000639">
    <property type="entry name" value="Epox_hydrolase-like"/>
</dbReference>
<evidence type="ECO:0000256" key="2">
    <source>
        <dbReference type="ARBA" id="ARBA00022797"/>
    </source>
</evidence>
<evidence type="ECO:0000313" key="7">
    <source>
        <dbReference type="Proteomes" id="UP001139451"/>
    </source>
</evidence>
<protein>
    <submittedName>
        <fullName evidence="6">Epoxide hydrolase 1</fullName>
    </submittedName>
</protein>
<dbReference type="PRINTS" id="PR00412">
    <property type="entry name" value="EPOXHYDRLASE"/>
</dbReference>
<dbReference type="SUPFAM" id="SSF53474">
    <property type="entry name" value="alpha/beta-Hydrolases"/>
    <property type="match status" value="1"/>
</dbReference>
<evidence type="ECO:0000256" key="1">
    <source>
        <dbReference type="ARBA" id="ARBA00010088"/>
    </source>
</evidence>
<dbReference type="RefSeq" id="WP_254293636.1">
    <property type="nucleotide sequence ID" value="NZ_JAMLDX010000009.1"/>
</dbReference>
<dbReference type="Gene3D" id="3.40.50.1820">
    <property type="entry name" value="alpha/beta hydrolase"/>
    <property type="match status" value="1"/>
</dbReference>
<feature type="domain" description="Epoxide hydrolase N-terminal" evidence="5">
    <location>
        <begin position="4"/>
        <end position="110"/>
    </location>
</feature>
<reference evidence="6" key="1">
    <citation type="submission" date="2022-05" db="EMBL/GenBank/DDBJ databases">
        <title>Sphingomonas sp. strain MG17 Genome sequencing and assembly.</title>
        <authorList>
            <person name="Kim I."/>
        </authorList>
    </citation>
    <scope>NUCLEOTIDE SEQUENCE</scope>
    <source>
        <strain evidence="6">MG17</strain>
    </source>
</reference>
<gene>
    <name evidence="6" type="ORF">M9978_12430</name>
</gene>
<dbReference type="Pfam" id="PF06441">
    <property type="entry name" value="EHN"/>
    <property type="match status" value="1"/>
</dbReference>
<dbReference type="PANTHER" id="PTHR21661">
    <property type="entry name" value="EPOXIDE HYDROLASE 1-RELATED"/>
    <property type="match status" value="1"/>
</dbReference>
<evidence type="ECO:0000313" key="6">
    <source>
        <dbReference type="EMBL" id="MCP3731233.1"/>
    </source>
</evidence>
<dbReference type="PANTHER" id="PTHR21661:SF35">
    <property type="entry name" value="EPOXIDE HYDROLASE"/>
    <property type="match status" value="1"/>
</dbReference>
<dbReference type="InterPro" id="IPR029058">
    <property type="entry name" value="AB_hydrolase_fold"/>
</dbReference>
<dbReference type="EMBL" id="JAMLDX010000009">
    <property type="protein sequence ID" value="MCP3731233.1"/>
    <property type="molecule type" value="Genomic_DNA"/>
</dbReference>
<dbReference type="InterPro" id="IPR016292">
    <property type="entry name" value="Epoxide_hydrolase"/>
</dbReference>
<dbReference type="AlphaFoldDB" id="A0A9X2KQ06"/>
<feature type="active site" description="Nucleophile" evidence="4">
    <location>
        <position position="179"/>
    </location>
</feature>
<comment type="similarity">
    <text evidence="1">Belongs to the peptidase S33 family.</text>
</comment>
<dbReference type="Proteomes" id="UP001139451">
    <property type="component" value="Unassembled WGS sequence"/>
</dbReference>
<sequence>MGGPRPFEIAVADDVLDRIASRVAQSRIGYAPEGGEGWAMGTSAAYLAEFIAYWRDRYDWRAAEVELNRWPQFTVEIDGIDIHFQHVRGSGAGRIPVILTHGWPGSFVEFQGVIERLAFPEHFGGRAEDGLDLVIPSLPGFAFSGRPRSPLGARRVAAMWRTLMTEILGYSRFGAQGGDWGSSVTVRLGAEHGDVVDGIHLNFIMGPPPGPADGEDTADYRRKLKRVLAEEGAYMYEHRTKPQTVGLALHDHPVGIAAWMLEKFCGWGDTGGDIERRFSEDHLITNLMTYLVNDAFISSIWAYPGIAADGPFTGRVDVPVGVAHFPAEFYPWPSRRDAERSYAVHRWSEMPSGGHFAAMEEPQLFADDVLAFFSSLK</sequence>
<dbReference type="GO" id="GO:0097176">
    <property type="term" value="P:epoxide metabolic process"/>
    <property type="evidence" value="ECO:0007669"/>
    <property type="project" value="TreeGrafter"/>
</dbReference>
<keyword evidence="3 6" id="KW-0378">Hydrolase</keyword>
<keyword evidence="7" id="KW-1185">Reference proteome</keyword>
<feature type="active site" description="Proton acceptor" evidence="4">
    <location>
        <position position="355"/>
    </location>
</feature>
<proteinExistence type="inferred from homology"/>
<dbReference type="GO" id="GO:0004301">
    <property type="term" value="F:epoxide hydrolase activity"/>
    <property type="evidence" value="ECO:0007669"/>
    <property type="project" value="TreeGrafter"/>
</dbReference>
<dbReference type="PIRSF" id="PIRSF001112">
    <property type="entry name" value="Epoxide_hydrolase"/>
    <property type="match status" value="1"/>
</dbReference>
<evidence type="ECO:0000256" key="3">
    <source>
        <dbReference type="ARBA" id="ARBA00022801"/>
    </source>
</evidence>
<organism evidence="6 7">
    <name type="scientific">Sphingomonas tagetis</name>
    <dbReference type="NCBI Taxonomy" id="2949092"/>
    <lineage>
        <taxon>Bacteria</taxon>
        <taxon>Pseudomonadati</taxon>
        <taxon>Pseudomonadota</taxon>
        <taxon>Alphaproteobacteria</taxon>
        <taxon>Sphingomonadales</taxon>
        <taxon>Sphingomonadaceae</taxon>
        <taxon>Sphingomonas</taxon>
    </lineage>
</organism>
<keyword evidence="2" id="KW-0058">Aromatic hydrocarbons catabolism</keyword>
<name>A0A9X2KQ06_9SPHN</name>
<feature type="active site" description="Proton donor" evidence="4">
    <location>
        <position position="303"/>
    </location>
</feature>
<evidence type="ECO:0000256" key="4">
    <source>
        <dbReference type="PIRSR" id="PIRSR001112-1"/>
    </source>
</evidence>